<dbReference type="InterPro" id="IPR018626">
    <property type="entry name" value="LCHN/Anr2"/>
</dbReference>
<feature type="compositionally biased region" description="Acidic residues" evidence="1">
    <location>
        <begin position="592"/>
        <end position="619"/>
    </location>
</feature>
<evidence type="ECO:0000256" key="1">
    <source>
        <dbReference type="SAM" id="MobiDB-lite"/>
    </source>
</evidence>
<name>A0A401L3L4_ASPAW</name>
<feature type="region of interest" description="Disordered" evidence="1">
    <location>
        <begin position="586"/>
        <end position="664"/>
    </location>
</feature>
<dbReference type="InterPro" id="IPR053056">
    <property type="entry name" value="Lipid_Metab_Assoc_Protein"/>
</dbReference>
<sequence>MKNGISVLRQRQLLRNSPPKGPPLFDRRQLVSSDVAISVILLLSLIPWGRSPSLITRSPAMAPGPFRRKPLGLDVPRPATVVESPPGIAALFVIRFDIKAGYVISWKRTVPGVEVEGAVEYKSLPSGLHNVSEDLVYFVHEQYAGISAFVNWPAEEAERNAKMFAIGVLVPLSSGRLGKSWRHAPKLKELAANYAEDMSNTQPLTEYWDNYEIRETDASAMPPDSPMESPLSLRLRAHGDLRDAVHRTRAFSDAIVLETPRPALTPFHPASSLPNFLDSFGPLLFPLYRAALLRKRILFMAEAPVHEPCSYGMITIQSLSTNTYSQPVYDLSLLASLPNSLLPLLPQNGLPSPRPRPLFNVGIHDIPHLSSFVGTSVNAEHDAAWIACSTDSVLTMKPELFDVLVTLPPAHSKNAAEKVFPTISIFHTQPPKGKTPQSIEVKATQRDARRYATLRKGLRHVTQEDEAAATEADDDSDAASTYSSSPIVEPLSWTRLAYTSFIWWASAGEKRDGLSEEEEEEHQMEQDTRLLASVETLPSPPSGSLGRRSIQPQESTQPPEIALVAYFRRLTAQIFITLSDVVARHDSRNSPEDDDADDDEEIPEEDTIPYEDDPEDDEGPGPSLAIGRQPTQEDDSRSPLLQQQQTATGTGRDARTSYDDSDPVKITSEDLTEMGLDIWSTADRVFVEELVQLWWGRKARVDSARIRCCGISII</sequence>
<dbReference type="Pfam" id="PF09804">
    <property type="entry name" value="DENND11"/>
    <property type="match status" value="1"/>
</dbReference>
<comment type="caution">
    <text evidence="3">The sequence shown here is derived from an EMBL/GenBank/DDBJ whole genome shotgun (WGS) entry which is preliminary data.</text>
</comment>
<dbReference type="GO" id="GO:0005811">
    <property type="term" value="C:lipid droplet"/>
    <property type="evidence" value="ECO:0007669"/>
    <property type="project" value="TreeGrafter"/>
</dbReference>
<dbReference type="EMBL" id="BDHI01000028">
    <property type="protein sequence ID" value="GCB26098.1"/>
    <property type="molecule type" value="Genomic_DNA"/>
</dbReference>
<accession>A0A401L3L4</accession>
<proteinExistence type="predicted"/>
<feature type="region of interest" description="Disordered" evidence="1">
    <location>
        <begin position="459"/>
        <end position="484"/>
    </location>
</feature>
<feature type="domain" description="DUF4484" evidence="2">
    <location>
        <begin position="488"/>
        <end position="714"/>
    </location>
</feature>
<dbReference type="Pfam" id="PF14831">
    <property type="entry name" value="DUF4484"/>
    <property type="match status" value="1"/>
</dbReference>
<dbReference type="InterPro" id="IPR028115">
    <property type="entry name" value="DUF4484"/>
</dbReference>
<evidence type="ECO:0000313" key="4">
    <source>
        <dbReference type="Proteomes" id="UP000286921"/>
    </source>
</evidence>
<protein>
    <submittedName>
        <fullName evidence="3">Uncharacterized protein ANR2</fullName>
    </submittedName>
</protein>
<reference evidence="3 4" key="1">
    <citation type="submission" date="2016-09" db="EMBL/GenBank/DDBJ databases">
        <title>Aspergillus awamori IFM 58123T.</title>
        <authorList>
            <person name="Kusuya Y."/>
            <person name="Shimizu M."/>
            <person name="Takahashi H."/>
            <person name="Yaguchi T."/>
        </authorList>
    </citation>
    <scope>NUCLEOTIDE SEQUENCE [LARGE SCALE GENOMIC DNA]</scope>
    <source>
        <strain evidence="3 4">IFM 58123</strain>
    </source>
</reference>
<dbReference type="PANTHER" id="PTHR28153">
    <property type="entry name" value="PROTEIN, PUTATIVE-RELATED"/>
    <property type="match status" value="1"/>
</dbReference>
<dbReference type="STRING" id="105351.A0A401L3L4"/>
<dbReference type="AlphaFoldDB" id="A0A401L3L4"/>
<evidence type="ECO:0000259" key="2">
    <source>
        <dbReference type="Pfam" id="PF14831"/>
    </source>
</evidence>
<dbReference type="Proteomes" id="UP000286921">
    <property type="component" value="Unassembled WGS sequence"/>
</dbReference>
<feature type="region of interest" description="Disordered" evidence="1">
    <location>
        <begin position="535"/>
        <end position="556"/>
    </location>
</feature>
<evidence type="ECO:0000313" key="3">
    <source>
        <dbReference type="EMBL" id="GCB26098.1"/>
    </source>
</evidence>
<keyword evidence="4" id="KW-1185">Reference proteome</keyword>
<gene>
    <name evidence="3" type="ORF">AAWM_08983</name>
</gene>
<organism evidence="3 4">
    <name type="scientific">Aspergillus awamori</name>
    <name type="common">Black koji mold</name>
    <dbReference type="NCBI Taxonomy" id="105351"/>
    <lineage>
        <taxon>Eukaryota</taxon>
        <taxon>Fungi</taxon>
        <taxon>Dikarya</taxon>
        <taxon>Ascomycota</taxon>
        <taxon>Pezizomycotina</taxon>
        <taxon>Eurotiomycetes</taxon>
        <taxon>Eurotiomycetidae</taxon>
        <taxon>Eurotiales</taxon>
        <taxon>Aspergillaceae</taxon>
        <taxon>Aspergillus</taxon>
    </lineage>
</organism>
<feature type="compositionally biased region" description="Acidic residues" evidence="1">
    <location>
        <begin position="464"/>
        <end position="477"/>
    </location>
</feature>
<dbReference type="PANTHER" id="PTHR28153:SF1">
    <property type="entry name" value="DUF4484 DOMAIN-CONTAINING PROTEIN"/>
    <property type="match status" value="1"/>
</dbReference>